<evidence type="ECO:0000313" key="2">
    <source>
        <dbReference type="Proteomes" id="UP001055879"/>
    </source>
</evidence>
<reference evidence="1 2" key="2">
    <citation type="journal article" date="2022" name="Mol. Ecol. Resour.">
        <title>The genomes of chicory, endive, great burdock and yacon provide insights into Asteraceae paleo-polyploidization history and plant inulin production.</title>
        <authorList>
            <person name="Fan W."/>
            <person name="Wang S."/>
            <person name="Wang H."/>
            <person name="Wang A."/>
            <person name="Jiang F."/>
            <person name="Liu H."/>
            <person name="Zhao H."/>
            <person name="Xu D."/>
            <person name="Zhang Y."/>
        </authorList>
    </citation>
    <scope>NUCLEOTIDE SEQUENCE [LARGE SCALE GENOMIC DNA]</scope>
    <source>
        <strain evidence="2">cv. Niubang</strain>
    </source>
</reference>
<reference evidence="2" key="1">
    <citation type="journal article" date="2022" name="Mol. Ecol. Resour.">
        <title>The genomes of chicory, endive, great burdock and yacon provide insights into Asteraceae palaeo-polyploidization history and plant inulin production.</title>
        <authorList>
            <person name="Fan W."/>
            <person name="Wang S."/>
            <person name="Wang H."/>
            <person name="Wang A."/>
            <person name="Jiang F."/>
            <person name="Liu H."/>
            <person name="Zhao H."/>
            <person name="Xu D."/>
            <person name="Zhang Y."/>
        </authorList>
    </citation>
    <scope>NUCLEOTIDE SEQUENCE [LARGE SCALE GENOMIC DNA]</scope>
    <source>
        <strain evidence="2">cv. Niubang</strain>
    </source>
</reference>
<evidence type="ECO:0000313" key="1">
    <source>
        <dbReference type="EMBL" id="KAI3669747.1"/>
    </source>
</evidence>
<name>A0ACB8XP04_ARCLA</name>
<sequence length="116" mass="12943">MLLEKKEGFYWFAWDMQHLAGCKIDTKSDKIEETPGGTKYYVPTVDELLVPKVGDRHDRSFNNVSTPVKDQNQCEAECEEGGDCSGRDDFSGGLDDELVGQSSVLSSKRKEVCFGL</sequence>
<gene>
    <name evidence="1" type="ORF">L6452_41129</name>
</gene>
<dbReference type="EMBL" id="CM042062">
    <property type="protein sequence ID" value="KAI3669747.1"/>
    <property type="molecule type" value="Genomic_DNA"/>
</dbReference>
<comment type="caution">
    <text evidence="1">The sequence shown here is derived from an EMBL/GenBank/DDBJ whole genome shotgun (WGS) entry which is preliminary data.</text>
</comment>
<dbReference type="Proteomes" id="UP001055879">
    <property type="component" value="Linkage Group LG16"/>
</dbReference>
<accession>A0ACB8XP04</accession>
<organism evidence="1 2">
    <name type="scientific">Arctium lappa</name>
    <name type="common">Greater burdock</name>
    <name type="synonym">Lappa major</name>
    <dbReference type="NCBI Taxonomy" id="4217"/>
    <lineage>
        <taxon>Eukaryota</taxon>
        <taxon>Viridiplantae</taxon>
        <taxon>Streptophyta</taxon>
        <taxon>Embryophyta</taxon>
        <taxon>Tracheophyta</taxon>
        <taxon>Spermatophyta</taxon>
        <taxon>Magnoliopsida</taxon>
        <taxon>eudicotyledons</taxon>
        <taxon>Gunneridae</taxon>
        <taxon>Pentapetalae</taxon>
        <taxon>asterids</taxon>
        <taxon>campanulids</taxon>
        <taxon>Asterales</taxon>
        <taxon>Asteraceae</taxon>
        <taxon>Carduoideae</taxon>
        <taxon>Cardueae</taxon>
        <taxon>Arctiinae</taxon>
        <taxon>Arctium</taxon>
    </lineage>
</organism>
<protein>
    <submittedName>
        <fullName evidence="1">Uncharacterized protein</fullName>
    </submittedName>
</protein>
<keyword evidence="2" id="KW-1185">Reference proteome</keyword>
<proteinExistence type="predicted"/>